<dbReference type="OrthoDB" id="5844176at2759"/>
<evidence type="ECO:0000313" key="2">
    <source>
        <dbReference type="Proteomes" id="UP000614601"/>
    </source>
</evidence>
<dbReference type="Proteomes" id="UP000783686">
    <property type="component" value="Unassembled WGS sequence"/>
</dbReference>
<comment type="caution">
    <text evidence="1">The sequence shown here is derived from an EMBL/GenBank/DDBJ whole genome shotgun (WGS) entry which is preliminary data.</text>
</comment>
<dbReference type="EMBL" id="CAJFCW020000005">
    <property type="protein sequence ID" value="CAG9120959.1"/>
    <property type="molecule type" value="Genomic_DNA"/>
</dbReference>
<reference evidence="1" key="1">
    <citation type="submission" date="2020-09" db="EMBL/GenBank/DDBJ databases">
        <authorList>
            <person name="Kikuchi T."/>
        </authorList>
    </citation>
    <scope>NUCLEOTIDE SEQUENCE</scope>
    <source>
        <strain evidence="1">SH1</strain>
    </source>
</reference>
<dbReference type="Proteomes" id="UP000614601">
    <property type="component" value="Unassembled WGS sequence"/>
</dbReference>
<proteinExistence type="predicted"/>
<gene>
    <name evidence="1" type="ORF">BOKJ2_LOCUS11603</name>
</gene>
<protein>
    <submittedName>
        <fullName evidence="1">Uncharacterized protein</fullName>
    </submittedName>
</protein>
<keyword evidence="2" id="KW-1185">Reference proteome</keyword>
<accession>A0A811LBG7</accession>
<sequence length="374" mass="43288">MRRILALRSNIITARIPDQPCYSNVIADQALESHQQSQRSFNQPKPDINLKNKLHIATDLVIQKHPDDGKKVLEQAASEYETSKPQDIMEKFEKVKNRTANKPSKGFFLYEETQVLNSIRKILMQAEGDQVDIASGFAESLVKLKLAKVESVWLKEMVKFELVKNNISSAIEVYTRFSTMTPHKKLFPAPVFIILCHISTELEKTPKRMRKERDELKAQKERILKIIEASGSKLQKICMEACVLLYGGDGLGGLDVLKRNDMELGVDQLNFIVEISRNTHLPQILLPIVDYGSRILPSHTPTKVKFYNAVLAELGKRGDFERMDKIVQRVWEEVPNRELFKYQYIFHRARHFYRCKNLAIPEYLLEMIRRLGDY</sequence>
<name>A0A811LBG7_9BILA</name>
<dbReference type="AlphaFoldDB" id="A0A811LBG7"/>
<evidence type="ECO:0000313" key="1">
    <source>
        <dbReference type="EMBL" id="CAD5225488.1"/>
    </source>
</evidence>
<organism evidence="1 2">
    <name type="scientific">Bursaphelenchus okinawaensis</name>
    <dbReference type="NCBI Taxonomy" id="465554"/>
    <lineage>
        <taxon>Eukaryota</taxon>
        <taxon>Metazoa</taxon>
        <taxon>Ecdysozoa</taxon>
        <taxon>Nematoda</taxon>
        <taxon>Chromadorea</taxon>
        <taxon>Rhabditida</taxon>
        <taxon>Tylenchina</taxon>
        <taxon>Tylenchomorpha</taxon>
        <taxon>Aphelenchoidea</taxon>
        <taxon>Aphelenchoididae</taxon>
        <taxon>Bursaphelenchus</taxon>
    </lineage>
</organism>
<dbReference type="EMBL" id="CAJFDH010000005">
    <property type="protein sequence ID" value="CAD5225488.1"/>
    <property type="molecule type" value="Genomic_DNA"/>
</dbReference>